<proteinExistence type="predicted"/>
<evidence type="ECO:0000313" key="1">
    <source>
        <dbReference type="EMBL" id="KAJ0027484.1"/>
    </source>
</evidence>
<gene>
    <name evidence="1" type="ORF">Pint_36062</name>
</gene>
<dbReference type="EMBL" id="CM047744">
    <property type="protein sequence ID" value="KAJ0027484.1"/>
    <property type="molecule type" value="Genomic_DNA"/>
</dbReference>
<accession>A0ACC0Y2V6</accession>
<name>A0ACC0Y2V6_9ROSI</name>
<evidence type="ECO:0000313" key="2">
    <source>
        <dbReference type="Proteomes" id="UP001163603"/>
    </source>
</evidence>
<reference evidence="2" key="1">
    <citation type="journal article" date="2023" name="G3 (Bethesda)">
        <title>Genome assembly and association tests identify interacting loci associated with vigor, precocity, and sex in interspecific pistachio rootstocks.</title>
        <authorList>
            <person name="Palmer W."/>
            <person name="Jacygrad E."/>
            <person name="Sagayaradj S."/>
            <person name="Cavanaugh K."/>
            <person name="Han R."/>
            <person name="Bertier L."/>
            <person name="Beede B."/>
            <person name="Kafkas S."/>
            <person name="Golino D."/>
            <person name="Preece J."/>
            <person name="Michelmore R."/>
        </authorList>
    </citation>
    <scope>NUCLEOTIDE SEQUENCE [LARGE SCALE GENOMIC DNA]</scope>
</reference>
<sequence length="95" mass="10132">MRSNSTTVDVPESSVVAKGKVPLIPAPTTEKSPNKKGLAIFDFLLKKCAIVTTLVAAAAMGTSDIKLFISSLSSLSFKLVMMIFPLLLEFVRSDG</sequence>
<protein>
    <submittedName>
        <fullName evidence="1">Uncharacterized protein</fullName>
    </submittedName>
</protein>
<dbReference type="Proteomes" id="UP001163603">
    <property type="component" value="Chromosome 9"/>
</dbReference>
<comment type="caution">
    <text evidence="1">The sequence shown here is derived from an EMBL/GenBank/DDBJ whole genome shotgun (WGS) entry which is preliminary data.</text>
</comment>
<keyword evidence="2" id="KW-1185">Reference proteome</keyword>
<organism evidence="1 2">
    <name type="scientific">Pistacia integerrima</name>
    <dbReference type="NCBI Taxonomy" id="434235"/>
    <lineage>
        <taxon>Eukaryota</taxon>
        <taxon>Viridiplantae</taxon>
        <taxon>Streptophyta</taxon>
        <taxon>Embryophyta</taxon>
        <taxon>Tracheophyta</taxon>
        <taxon>Spermatophyta</taxon>
        <taxon>Magnoliopsida</taxon>
        <taxon>eudicotyledons</taxon>
        <taxon>Gunneridae</taxon>
        <taxon>Pentapetalae</taxon>
        <taxon>rosids</taxon>
        <taxon>malvids</taxon>
        <taxon>Sapindales</taxon>
        <taxon>Anacardiaceae</taxon>
        <taxon>Pistacia</taxon>
    </lineage>
</organism>